<dbReference type="AlphaFoldDB" id="A0A2P4Y840"/>
<dbReference type="Proteomes" id="UP000237271">
    <property type="component" value="Unassembled WGS sequence"/>
</dbReference>
<organism evidence="1 2">
    <name type="scientific">Phytophthora palmivora</name>
    <dbReference type="NCBI Taxonomy" id="4796"/>
    <lineage>
        <taxon>Eukaryota</taxon>
        <taxon>Sar</taxon>
        <taxon>Stramenopiles</taxon>
        <taxon>Oomycota</taxon>
        <taxon>Peronosporomycetes</taxon>
        <taxon>Peronosporales</taxon>
        <taxon>Peronosporaceae</taxon>
        <taxon>Phytophthora</taxon>
    </lineage>
</organism>
<evidence type="ECO:0000313" key="2">
    <source>
        <dbReference type="Proteomes" id="UP000237271"/>
    </source>
</evidence>
<evidence type="ECO:0008006" key="3">
    <source>
        <dbReference type="Google" id="ProtNLM"/>
    </source>
</evidence>
<dbReference type="PANTHER" id="PTHR40866:SF1">
    <property type="entry name" value="BED-TYPE DOMAIN-CONTAINING PROTEIN"/>
    <property type="match status" value="1"/>
</dbReference>
<sequence length="132" mass="15177">MGATTCVECVEQLNEQFDGRGVTHVTQHIRLRHPNYELRHDRLDSNLDKSKGTESLRFDAQEAAARVKKKCMYAQINTIPPTSNLAERPFSVARITYGLHRHALLPVSREMVLFLKTNNSYRDAQTLHERTD</sequence>
<keyword evidence="2" id="KW-1185">Reference proteome</keyword>
<proteinExistence type="predicted"/>
<dbReference type="EMBL" id="NCKW01004956">
    <property type="protein sequence ID" value="POM73986.1"/>
    <property type="molecule type" value="Genomic_DNA"/>
</dbReference>
<protein>
    <recommendedName>
        <fullName evidence="3">HAT C-terminal dimerisation domain-containing protein</fullName>
    </recommendedName>
</protein>
<accession>A0A2P4Y840</accession>
<evidence type="ECO:0000313" key="1">
    <source>
        <dbReference type="EMBL" id="POM73986.1"/>
    </source>
</evidence>
<dbReference type="OrthoDB" id="99572at2759"/>
<name>A0A2P4Y840_9STRA</name>
<dbReference type="PANTHER" id="PTHR40866">
    <property type="entry name" value="BED-TYPE DOMAIN-CONTAINING PROTEIN"/>
    <property type="match status" value="1"/>
</dbReference>
<reference evidence="1 2" key="1">
    <citation type="journal article" date="2017" name="Genome Biol. Evol.">
        <title>Phytophthora megakarya and P. palmivora, closely related causal agents of cacao black pod rot, underwent increases in genome sizes and gene numbers by different mechanisms.</title>
        <authorList>
            <person name="Ali S.S."/>
            <person name="Shao J."/>
            <person name="Lary D.J."/>
            <person name="Kronmiller B."/>
            <person name="Shen D."/>
            <person name="Strem M.D."/>
            <person name="Amoako-Attah I."/>
            <person name="Akrofi A.Y."/>
            <person name="Begoude B.A."/>
            <person name="Ten Hoopen G.M."/>
            <person name="Coulibaly K."/>
            <person name="Kebe B.I."/>
            <person name="Melnick R.L."/>
            <person name="Guiltinan M.J."/>
            <person name="Tyler B.M."/>
            <person name="Meinhardt L.W."/>
            <person name="Bailey B.A."/>
        </authorList>
    </citation>
    <scope>NUCLEOTIDE SEQUENCE [LARGE SCALE GENOMIC DNA]</scope>
    <source>
        <strain evidence="2">sbr112.9</strain>
    </source>
</reference>
<comment type="caution">
    <text evidence="1">The sequence shown here is derived from an EMBL/GenBank/DDBJ whole genome shotgun (WGS) entry which is preliminary data.</text>
</comment>
<gene>
    <name evidence="1" type="ORF">PHPALM_9110</name>
</gene>